<dbReference type="STRING" id="759620.WS105_0917"/>
<keyword evidence="3 6" id="KW-0812">Transmembrane</keyword>
<accession>A0A075U0S6</accession>
<dbReference type="InterPro" id="IPR023353">
    <property type="entry name" value="LemA-like_dom_sf"/>
</dbReference>
<dbReference type="Proteomes" id="UP000029079">
    <property type="component" value="Chromosome"/>
</dbReference>
<evidence type="ECO:0000256" key="6">
    <source>
        <dbReference type="SAM" id="Phobius"/>
    </source>
</evidence>
<dbReference type="EMBL" id="CP009223">
    <property type="protein sequence ID" value="AIM63172.1"/>
    <property type="molecule type" value="Genomic_DNA"/>
</dbReference>
<keyword evidence="4 6" id="KW-1133">Transmembrane helix</keyword>
<comment type="subcellular location">
    <subcellularLocation>
        <location evidence="1">Membrane</location>
        <topology evidence="1">Single-pass membrane protein</topology>
    </subcellularLocation>
</comment>
<proteinExistence type="inferred from homology"/>
<evidence type="ECO:0000256" key="1">
    <source>
        <dbReference type="ARBA" id="ARBA00004167"/>
    </source>
</evidence>
<dbReference type="PANTHER" id="PTHR34478:SF2">
    <property type="entry name" value="MEMBRANE PROTEIN"/>
    <property type="match status" value="1"/>
</dbReference>
<dbReference type="PANTHER" id="PTHR34478">
    <property type="entry name" value="PROTEIN LEMA"/>
    <property type="match status" value="1"/>
</dbReference>
<evidence type="ECO:0000256" key="5">
    <source>
        <dbReference type="ARBA" id="ARBA00023136"/>
    </source>
</evidence>
<keyword evidence="8" id="KW-1185">Reference proteome</keyword>
<evidence type="ECO:0000256" key="4">
    <source>
        <dbReference type="ARBA" id="ARBA00022989"/>
    </source>
</evidence>
<dbReference type="KEGG" id="wci:WS105_0917"/>
<dbReference type="Pfam" id="PF04011">
    <property type="entry name" value="LemA"/>
    <property type="match status" value="1"/>
</dbReference>
<dbReference type="OrthoDB" id="9804152at2"/>
<dbReference type="SUPFAM" id="SSF140478">
    <property type="entry name" value="LemA-like"/>
    <property type="match status" value="1"/>
</dbReference>
<dbReference type="KEGG" id="wct:WS74_0920"/>
<dbReference type="InterPro" id="IPR007156">
    <property type="entry name" value="MamQ_LemA"/>
</dbReference>
<sequence>MQIWILIAIVAIIAIVWINTYNGLVKSRMYVKESWSQIDVQLKRRNDLIPNLVETVKGYARFEEGTLEKVVSLRNQLTQIPDGDHEQKMAVSNELSAGLKSVFAVAEAYPDLKASAQYNKLMEELTNTENKIGYARQLYNSSVSSYDTKLETFPTNIIAGVHNFKPEEFLETPAEEKEVPTISFGDDGK</sequence>
<dbReference type="KEGG" id="wce:WS08_0854"/>
<dbReference type="PATRIC" id="fig|759620.7.peg.881"/>
<evidence type="ECO:0000313" key="7">
    <source>
        <dbReference type="EMBL" id="AIM63172.1"/>
    </source>
</evidence>
<dbReference type="Gene3D" id="1.20.1440.20">
    <property type="entry name" value="LemA-like domain"/>
    <property type="match status" value="1"/>
</dbReference>
<evidence type="ECO:0000256" key="3">
    <source>
        <dbReference type="ARBA" id="ARBA00022692"/>
    </source>
</evidence>
<evidence type="ECO:0000256" key="2">
    <source>
        <dbReference type="ARBA" id="ARBA00008854"/>
    </source>
</evidence>
<reference evidence="8" key="2">
    <citation type="submission" date="2014-08" db="EMBL/GenBank/DDBJ databases">
        <title>Complete genome of Weissella ceti strain WS74 isolated from diseased rainbow trout in Brazil.</title>
        <authorList>
            <person name="Figueiredo H.C.P."/>
            <person name="Leal C.A.G."/>
            <person name="Pereira F.L."/>
            <person name="Soares S.C."/>
            <person name="Dorella F.A."/>
            <person name="Carvalho A.F."/>
            <person name="Azevedo V.A.C."/>
        </authorList>
    </citation>
    <scope>NUCLEOTIDE SEQUENCE [LARGE SCALE GENOMIC DNA]</scope>
    <source>
        <strain evidence="8">WS74</strain>
    </source>
</reference>
<comment type="similarity">
    <text evidence="2">Belongs to the LemA family.</text>
</comment>
<keyword evidence="5 6" id="KW-0472">Membrane</keyword>
<evidence type="ECO:0000313" key="8">
    <source>
        <dbReference type="Proteomes" id="UP000029079"/>
    </source>
</evidence>
<organism evidence="7 8">
    <name type="scientific">Weissella ceti</name>
    <dbReference type="NCBI Taxonomy" id="759620"/>
    <lineage>
        <taxon>Bacteria</taxon>
        <taxon>Bacillati</taxon>
        <taxon>Bacillota</taxon>
        <taxon>Bacilli</taxon>
        <taxon>Lactobacillales</taxon>
        <taxon>Lactobacillaceae</taxon>
        <taxon>Weissella</taxon>
    </lineage>
</organism>
<feature type="transmembrane region" description="Helical" evidence="6">
    <location>
        <begin position="6"/>
        <end position="25"/>
    </location>
</feature>
<dbReference type="RefSeq" id="WP_009496312.1">
    <property type="nucleotide sequence ID" value="NZ_CP009223.1"/>
</dbReference>
<reference evidence="7 8" key="1">
    <citation type="journal article" date="2014" name="Genome Announc.">
        <title>Complete Genome Sequences of Fish Pathogenic Weissella ceti Strains WS74 and WS105.</title>
        <authorList>
            <person name="Figueiredo H.C."/>
            <person name="Leal C.A."/>
            <person name="Dorella F.A."/>
            <person name="Carvalho A.F."/>
            <person name="Soares S.C."/>
            <person name="Pereira F.L."/>
            <person name="Azevedo V.A."/>
        </authorList>
    </citation>
    <scope>NUCLEOTIDE SEQUENCE [LARGE SCALE GENOMIC DNA]</scope>
    <source>
        <strain evidence="7 8">WS74</strain>
    </source>
</reference>
<name>A0A075U0S6_9LACO</name>
<protein>
    <submittedName>
        <fullName evidence="7">LemA family protein</fullName>
    </submittedName>
</protein>
<dbReference type="AlphaFoldDB" id="A0A075U0S6"/>
<gene>
    <name evidence="7" type="ORF">WS74_0920</name>
</gene>
<dbReference type="GO" id="GO:0016020">
    <property type="term" value="C:membrane"/>
    <property type="evidence" value="ECO:0007669"/>
    <property type="project" value="UniProtKB-SubCell"/>
</dbReference>